<keyword evidence="7 10" id="KW-0472">Membrane</keyword>
<keyword evidence="12" id="KW-1185">Reference proteome</keyword>
<keyword evidence="5" id="KW-0552">Olfaction</keyword>
<organism evidence="11 12">
    <name type="scientific">Trichogramma kaykai</name>
    <dbReference type="NCBI Taxonomy" id="54128"/>
    <lineage>
        <taxon>Eukaryota</taxon>
        <taxon>Metazoa</taxon>
        <taxon>Ecdysozoa</taxon>
        <taxon>Arthropoda</taxon>
        <taxon>Hexapoda</taxon>
        <taxon>Insecta</taxon>
        <taxon>Pterygota</taxon>
        <taxon>Neoptera</taxon>
        <taxon>Endopterygota</taxon>
        <taxon>Hymenoptera</taxon>
        <taxon>Apocrita</taxon>
        <taxon>Proctotrupomorpha</taxon>
        <taxon>Chalcidoidea</taxon>
        <taxon>Trichogrammatidae</taxon>
        <taxon>Trichogramma</taxon>
    </lineage>
</organism>
<keyword evidence="3" id="KW-0716">Sensory transduction</keyword>
<keyword evidence="8" id="KW-0675">Receptor</keyword>
<comment type="caution">
    <text evidence="11">The sequence shown here is derived from an EMBL/GenBank/DDBJ whole genome shotgun (WGS) entry which is preliminary data.</text>
</comment>
<dbReference type="GO" id="GO:0005886">
    <property type="term" value="C:plasma membrane"/>
    <property type="evidence" value="ECO:0007669"/>
    <property type="project" value="UniProtKB-SubCell"/>
</dbReference>
<dbReference type="EMBL" id="JBJJXI010000019">
    <property type="protein sequence ID" value="KAL3406193.1"/>
    <property type="molecule type" value="Genomic_DNA"/>
</dbReference>
<evidence type="ECO:0000256" key="3">
    <source>
        <dbReference type="ARBA" id="ARBA00022606"/>
    </source>
</evidence>
<dbReference type="Pfam" id="PF02949">
    <property type="entry name" value="7tm_6"/>
    <property type="match status" value="1"/>
</dbReference>
<evidence type="ECO:0000256" key="9">
    <source>
        <dbReference type="ARBA" id="ARBA00023224"/>
    </source>
</evidence>
<dbReference type="AlphaFoldDB" id="A0ABD2XLA3"/>
<dbReference type="InterPro" id="IPR004117">
    <property type="entry name" value="7tm6_olfct_rcpt"/>
</dbReference>
<reference evidence="11 12" key="1">
    <citation type="journal article" date="2024" name="bioRxiv">
        <title>A reference genome for Trichogramma kaykai: A tiny desert-dwelling parasitoid wasp with competing sex-ratio distorters.</title>
        <authorList>
            <person name="Culotta J."/>
            <person name="Lindsey A.R."/>
        </authorList>
    </citation>
    <scope>NUCLEOTIDE SEQUENCE [LARGE SCALE GENOMIC DNA]</scope>
    <source>
        <strain evidence="11 12">KSX58</strain>
    </source>
</reference>
<feature type="transmembrane region" description="Helical" evidence="10">
    <location>
        <begin position="133"/>
        <end position="153"/>
    </location>
</feature>
<accession>A0ABD2XLA3</accession>
<evidence type="ECO:0000256" key="8">
    <source>
        <dbReference type="ARBA" id="ARBA00023170"/>
    </source>
</evidence>
<evidence type="ECO:0000313" key="12">
    <source>
        <dbReference type="Proteomes" id="UP001627154"/>
    </source>
</evidence>
<keyword evidence="4 10" id="KW-0812">Transmembrane</keyword>
<dbReference type="Proteomes" id="UP001627154">
    <property type="component" value="Unassembled WGS sequence"/>
</dbReference>
<feature type="transmembrane region" description="Helical" evidence="10">
    <location>
        <begin position="42"/>
        <end position="75"/>
    </location>
</feature>
<gene>
    <name evidence="11" type="ORF">TKK_001564</name>
</gene>
<evidence type="ECO:0000256" key="2">
    <source>
        <dbReference type="ARBA" id="ARBA00022475"/>
    </source>
</evidence>
<dbReference type="GO" id="GO:0007608">
    <property type="term" value="P:sensory perception of smell"/>
    <property type="evidence" value="ECO:0007669"/>
    <property type="project" value="UniProtKB-KW"/>
</dbReference>
<dbReference type="GO" id="GO:0007165">
    <property type="term" value="P:signal transduction"/>
    <property type="evidence" value="ECO:0007669"/>
    <property type="project" value="UniProtKB-KW"/>
</dbReference>
<evidence type="ECO:0000256" key="1">
    <source>
        <dbReference type="ARBA" id="ARBA00004651"/>
    </source>
</evidence>
<name>A0ABD2XLA3_9HYME</name>
<keyword evidence="6 10" id="KW-1133">Transmembrane helix</keyword>
<evidence type="ECO:0008006" key="13">
    <source>
        <dbReference type="Google" id="ProtNLM"/>
    </source>
</evidence>
<evidence type="ECO:0000256" key="7">
    <source>
        <dbReference type="ARBA" id="ARBA00023136"/>
    </source>
</evidence>
<evidence type="ECO:0000313" key="11">
    <source>
        <dbReference type="EMBL" id="KAL3406193.1"/>
    </source>
</evidence>
<evidence type="ECO:0000256" key="10">
    <source>
        <dbReference type="SAM" id="Phobius"/>
    </source>
</evidence>
<keyword evidence="2" id="KW-1003">Cell membrane</keyword>
<keyword evidence="9" id="KW-0807">Transducer</keyword>
<evidence type="ECO:0000256" key="5">
    <source>
        <dbReference type="ARBA" id="ARBA00022725"/>
    </source>
</evidence>
<proteinExistence type="predicted"/>
<evidence type="ECO:0000256" key="6">
    <source>
        <dbReference type="ARBA" id="ARBA00022989"/>
    </source>
</evidence>
<evidence type="ECO:0000256" key="4">
    <source>
        <dbReference type="ARBA" id="ARBA00022692"/>
    </source>
</evidence>
<protein>
    <recommendedName>
        <fullName evidence="13">Odorant receptor</fullName>
    </recommendedName>
</protein>
<dbReference type="PANTHER" id="PTHR21137">
    <property type="entry name" value="ODORANT RECEPTOR"/>
    <property type="match status" value="1"/>
</dbReference>
<sequence length="259" mass="30181">MYCVLIPVLWPVTANFIIPRNHTHAKQLCAHFELFLDEEIYFYYYFVIIVISCYTAQVLISSWGMIYISSAAYLVGKFRFMGLKLKQILILSEREDFLEKNDEIFKHVSQLVQLHQYCINYCDVLNSITSRMLMLGTLDASMAFIISGYVIVMEYKRDINLALKMFLVYILCSEFLLVTSHPSQMISNSSGDIFEKCYSTDWLKYSIKTRKMIHLILIRSSRPSCMKIGPSKYSNYETSGQLIRLSLSYIVSLISIYEH</sequence>
<comment type="subcellular location">
    <subcellularLocation>
        <location evidence="1">Cell membrane</location>
        <topology evidence="1">Multi-pass membrane protein</topology>
    </subcellularLocation>
</comment>
<dbReference type="PANTHER" id="PTHR21137:SF35">
    <property type="entry name" value="ODORANT RECEPTOR 19A-RELATED"/>
    <property type="match status" value="1"/>
</dbReference>